<evidence type="ECO:0000313" key="2">
    <source>
        <dbReference type="EMBL" id="OHT04068.1"/>
    </source>
</evidence>
<feature type="transmembrane region" description="Helical" evidence="1">
    <location>
        <begin position="174"/>
        <end position="194"/>
    </location>
</feature>
<keyword evidence="1" id="KW-0472">Membrane</keyword>
<dbReference type="InterPro" id="IPR009637">
    <property type="entry name" value="GPR107/GPR108-like"/>
</dbReference>
<dbReference type="VEuPathDB" id="TrichDB:TRFO_28515"/>
<name>A0A1J4K2U5_9EUKA</name>
<keyword evidence="3" id="KW-1185">Reference proteome</keyword>
<accession>A0A1J4K2U5</accession>
<evidence type="ECO:0008006" key="4">
    <source>
        <dbReference type="Google" id="ProtNLM"/>
    </source>
</evidence>
<proteinExistence type="predicted"/>
<keyword evidence="1" id="KW-0812">Transmembrane</keyword>
<feature type="transmembrane region" description="Helical" evidence="1">
    <location>
        <begin position="244"/>
        <end position="264"/>
    </location>
</feature>
<feature type="transmembrane region" description="Helical" evidence="1">
    <location>
        <begin position="384"/>
        <end position="405"/>
    </location>
</feature>
<feature type="transmembrane region" description="Helical" evidence="1">
    <location>
        <begin position="201"/>
        <end position="224"/>
    </location>
</feature>
<dbReference type="RefSeq" id="XP_068357204.1">
    <property type="nucleotide sequence ID" value="XM_068506221.1"/>
</dbReference>
<dbReference type="GeneID" id="94840925"/>
<protein>
    <recommendedName>
        <fullName evidence="4">Intimal thickness related receptor IRP domain-containing protein</fullName>
    </recommendedName>
</protein>
<dbReference type="AlphaFoldDB" id="A0A1J4K2U5"/>
<dbReference type="GO" id="GO:0005794">
    <property type="term" value="C:Golgi apparatus"/>
    <property type="evidence" value="ECO:0007669"/>
    <property type="project" value="TreeGrafter"/>
</dbReference>
<dbReference type="OrthoDB" id="10661446at2759"/>
<feature type="transmembrane region" description="Helical" evidence="1">
    <location>
        <begin position="273"/>
        <end position="290"/>
    </location>
</feature>
<organism evidence="2 3">
    <name type="scientific">Tritrichomonas foetus</name>
    <dbReference type="NCBI Taxonomy" id="1144522"/>
    <lineage>
        <taxon>Eukaryota</taxon>
        <taxon>Metamonada</taxon>
        <taxon>Parabasalia</taxon>
        <taxon>Tritrichomonadida</taxon>
        <taxon>Tritrichomonadidae</taxon>
        <taxon>Tritrichomonas</taxon>
    </lineage>
</organism>
<dbReference type="GO" id="GO:0016020">
    <property type="term" value="C:membrane"/>
    <property type="evidence" value="ECO:0007669"/>
    <property type="project" value="InterPro"/>
</dbReference>
<evidence type="ECO:0000256" key="1">
    <source>
        <dbReference type="SAM" id="Phobius"/>
    </source>
</evidence>
<sequence>MRVSQNFNIHLSILLNIKTMLFSILFAFCYKKSVTIAFQYDSTTFHQFGLLAGGVYNFSINLDHSDLESIRLLMLVFNSEQYRQYFRDRYRGSIPLENCTYQHESIQMEEIELINGQTKFVTNQVSEKNVYSFVLQHCDNLEAKKTDTYQAELVLVNPNNQHLDYREIPSLTTLPIMITMFLLVVLGFSILVIMKKRYAHLIHYFIITCGIIYIFSLIFDYLGFNHMQKSDSHSYYDMFQIICHYFYMSLLFSIIILASAGWYLMSTRVSKKLLVSSIVTVFIFFAAVFIQQYSNLSIWSILVLIIEFTSIVGVFVIFVKNVKSTRRRIKAHLFAIQRQGIKITSTPIYKKYQIFFHFLIIILTYVFSDILVSLIMIIVSTDTWIVSIFGNILQMFIIGSLMIIYRPHEIVNEKPVQDDFESGTAVQSGAVTLEDLKTLSFNKSGIEWDETTKLVPEPIILDEVNMDQRPLTSLQDQNYDSVNQKLLQ</sequence>
<dbReference type="PANTHER" id="PTHR21229">
    <property type="entry name" value="LUNG SEVEN TRANSMEMBRANE RECEPTOR"/>
    <property type="match status" value="1"/>
</dbReference>
<dbReference type="Proteomes" id="UP000179807">
    <property type="component" value="Unassembled WGS sequence"/>
</dbReference>
<gene>
    <name evidence="2" type="ORF">TRFO_28515</name>
</gene>
<feature type="transmembrane region" description="Helical" evidence="1">
    <location>
        <begin position="296"/>
        <end position="319"/>
    </location>
</feature>
<feature type="transmembrane region" description="Helical" evidence="1">
    <location>
        <begin position="7"/>
        <end position="28"/>
    </location>
</feature>
<dbReference type="EMBL" id="MLAK01000806">
    <property type="protein sequence ID" value="OHT04068.1"/>
    <property type="molecule type" value="Genomic_DNA"/>
</dbReference>
<comment type="caution">
    <text evidence="2">The sequence shown here is derived from an EMBL/GenBank/DDBJ whole genome shotgun (WGS) entry which is preliminary data.</text>
</comment>
<evidence type="ECO:0000313" key="3">
    <source>
        <dbReference type="Proteomes" id="UP000179807"/>
    </source>
</evidence>
<feature type="transmembrane region" description="Helical" evidence="1">
    <location>
        <begin position="354"/>
        <end position="378"/>
    </location>
</feature>
<keyword evidence="1" id="KW-1133">Transmembrane helix</keyword>
<reference evidence="2" key="1">
    <citation type="submission" date="2016-10" db="EMBL/GenBank/DDBJ databases">
        <authorList>
            <person name="Benchimol M."/>
            <person name="Almeida L.G."/>
            <person name="Vasconcelos A.T."/>
            <person name="Perreira-Neves A."/>
            <person name="Rosa I.A."/>
            <person name="Tasca T."/>
            <person name="Bogo M.R."/>
            <person name="de Souza W."/>
        </authorList>
    </citation>
    <scope>NUCLEOTIDE SEQUENCE [LARGE SCALE GENOMIC DNA]</scope>
    <source>
        <strain evidence="2">K</strain>
    </source>
</reference>